<dbReference type="PANTHER" id="PTHR30007:SF1">
    <property type="entry name" value="BLR1914 PROTEIN"/>
    <property type="match status" value="1"/>
</dbReference>
<feature type="domain" description="Transposase IS4-like" evidence="3">
    <location>
        <begin position="39"/>
        <end position="187"/>
    </location>
</feature>
<proteinExistence type="predicted"/>
<protein>
    <submittedName>
        <fullName evidence="5">Transposase</fullName>
    </submittedName>
</protein>
<organism evidence="5 6">
    <name type="scientific">Francisella tularensis subsp. holarctica (strain LVS)</name>
    <dbReference type="NCBI Taxonomy" id="376619"/>
    <lineage>
        <taxon>Bacteria</taxon>
        <taxon>Pseudomonadati</taxon>
        <taxon>Pseudomonadota</taxon>
        <taxon>Gammaproteobacteria</taxon>
        <taxon>Thiotrichales</taxon>
        <taxon>Francisellaceae</taxon>
        <taxon>Francisella</taxon>
    </lineage>
</organism>
<feature type="domain" description="D-isomer specific 2-hydroxyacid dehydrogenase NAD-binding" evidence="4">
    <location>
        <begin position="198"/>
        <end position="261"/>
    </location>
</feature>
<dbReference type="AlphaFoldDB" id="A0ABF7PUA1"/>
<dbReference type="Pfam" id="PF02826">
    <property type="entry name" value="2-Hacid_dh_C"/>
    <property type="match status" value="1"/>
</dbReference>
<keyword evidence="2" id="KW-0812">Transmembrane</keyword>
<evidence type="ECO:0000259" key="4">
    <source>
        <dbReference type="Pfam" id="PF02826"/>
    </source>
</evidence>
<dbReference type="Pfam" id="PF01609">
    <property type="entry name" value="DDE_Tnp_1"/>
    <property type="match status" value="1"/>
</dbReference>
<gene>
    <name evidence="5" type="primary">isftu2</name>
    <name evidence="5" type="ordered locus">FTL_1885</name>
</gene>
<keyword evidence="2" id="KW-1133">Transmembrane helix</keyword>
<dbReference type="Proteomes" id="UP000001944">
    <property type="component" value="Chromosome"/>
</dbReference>
<dbReference type="InterPro" id="IPR036291">
    <property type="entry name" value="NAD(P)-bd_dom_sf"/>
</dbReference>
<evidence type="ECO:0000313" key="6">
    <source>
        <dbReference type="Proteomes" id="UP000001944"/>
    </source>
</evidence>
<keyword evidence="2" id="KW-0472">Membrane</keyword>
<sequence length="262" mass="30037">MLPFYYGKYRSIHKRFKDWCDKDIFSRLFKSVQNPDLQEVMLDSTIARAHACATGYDKDDNQAIGRSVGGITTKIHAMTDALGNPIEILLSEGKTHDSKVANLLKNVYNTKVIADRAYHSNEIRQHIQSISSEAVIPCKSNTLNHIPFDSHVYKERHLIENFFSKIKHFRRVFSRFDKTISAYIGMIKLACTFIWLLRNYFCAQNLNKMKKGAYLINTARAKICDTQAIAKALETGQLSGYAGDVWYPQPAPKDHIWRTMPL</sequence>
<dbReference type="InterPro" id="IPR002559">
    <property type="entry name" value="Transposase_11"/>
</dbReference>
<dbReference type="Gene3D" id="3.40.50.720">
    <property type="entry name" value="NAD(P)-binding Rossmann-like Domain"/>
    <property type="match status" value="1"/>
</dbReference>
<reference evidence="6" key="1">
    <citation type="submission" date="2006-03" db="EMBL/GenBank/DDBJ databases">
        <title>Complete genome sequence of Francisella tularensis LVS (Live Vaccine Strain).</title>
        <authorList>
            <person name="Chain P."/>
            <person name="Larimer F."/>
            <person name="Land M."/>
            <person name="Stilwagen S."/>
            <person name="Larsson P."/>
            <person name="Bearden S."/>
            <person name="Chu M."/>
            <person name="Oyston P."/>
            <person name="Forsman M."/>
            <person name="Andersson S."/>
            <person name="Lindler L."/>
            <person name="Titball R."/>
            <person name="Garcia E."/>
        </authorList>
    </citation>
    <scope>NUCLEOTIDE SEQUENCE [LARGE SCALE GENOMIC DNA]</scope>
    <source>
        <strain evidence="6">LVS</strain>
    </source>
</reference>
<keyword evidence="1" id="KW-0520">NAD</keyword>
<accession>A0ABF7PUA1</accession>
<dbReference type="EMBL" id="AM233362">
    <property type="protein sequence ID" value="CAJ80324.1"/>
    <property type="molecule type" value="Genomic_DNA"/>
</dbReference>
<evidence type="ECO:0000259" key="3">
    <source>
        <dbReference type="Pfam" id="PF01609"/>
    </source>
</evidence>
<dbReference type="KEGG" id="ftl:FTL_1885"/>
<dbReference type="InterPro" id="IPR006140">
    <property type="entry name" value="D-isomer_DH_NAD-bd"/>
</dbReference>
<name>A0ABF7PUA1_FRATH</name>
<evidence type="ECO:0000256" key="2">
    <source>
        <dbReference type="SAM" id="Phobius"/>
    </source>
</evidence>
<evidence type="ECO:0000256" key="1">
    <source>
        <dbReference type="ARBA" id="ARBA00023027"/>
    </source>
</evidence>
<evidence type="ECO:0000313" key="5">
    <source>
        <dbReference type="EMBL" id="CAJ80324.1"/>
    </source>
</evidence>
<feature type="transmembrane region" description="Helical" evidence="2">
    <location>
        <begin position="180"/>
        <end position="201"/>
    </location>
</feature>
<dbReference type="NCBIfam" id="NF033580">
    <property type="entry name" value="transpos_IS5_3"/>
    <property type="match status" value="1"/>
</dbReference>
<dbReference type="PANTHER" id="PTHR30007">
    <property type="entry name" value="PHP DOMAIN PROTEIN"/>
    <property type="match status" value="1"/>
</dbReference>
<dbReference type="SUPFAM" id="SSF51735">
    <property type="entry name" value="NAD(P)-binding Rossmann-fold domains"/>
    <property type="match status" value="1"/>
</dbReference>